<evidence type="ECO:0000313" key="1">
    <source>
        <dbReference type="EMBL" id="EFG05698.1"/>
    </source>
</evidence>
<gene>
    <name evidence="1" type="ORF">SCLAV_0622</name>
</gene>
<dbReference type="eggNOG" id="ENOG5030WXI">
    <property type="taxonomic scope" value="Bacteria"/>
</dbReference>
<keyword evidence="2" id="KW-1185">Reference proteome</keyword>
<sequence length="103" mass="11611">MKRRTFSKEPHPGAEAPGRGINISGVDFWHAVEFSRNGRFLQALFTRPSGQFPFGVFKPYQAFSGFLTTLPAAWQSDDPEETEARWFARLPVDSMSCWTLAGL</sequence>
<proteinExistence type="predicted"/>
<accession>E2PU79</accession>
<protein>
    <submittedName>
        <fullName evidence="1">Uncharacterized protein</fullName>
    </submittedName>
</protein>
<dbReference type="AlphaFoldDB" id="E2PU79"/>
<dbReference type="Proteomes" id="UP000002357">
    <property type="component" value="Chromosome"/>
</dbReference>
<dbReference type="EMBL" id="CM000913">
    <property type="protein sequence ID" value="EFG05698.1"/>
    <property type="molecule type" value="Genomic_DNA"/>
</dbReference>
<name>E2PU79_STRCL</name>
<reference evidence="1 2" key="1">
    <citation type="journal article" date="2010" name="Genome Biol. Evol.">
        <title>The sequence of a 1.8-mb bacterial linear plasmid reveals a rich evolutionary reservoir of secondary metabolic pathways.</title>
        <authorList>
            <person name="Medema M.H."/>
            <person name="Trefzer A."/>
            <person name="Kovalchuk A."/>
            <person name="van den Berg M."/>
            <person name="Mueller U."/>
            <person name="Heijne W."/>
            <person name="Wu L."/>
            <person name="Alam M.T."/>
            <person name="Ronning C.M."/>
            <person name="Nierman W.C."/>
            <person name="Bovenberg R.A.L."/>
            <person name="Breitling R."/>
            <person name="Takano E."/>
        </authorList>
    </citation>
    <scope>NUCLEOTIDE SEQUENCE [LARGE SCALE GENOMIC DNA]</scope>
    <source>
        <strain evidence="2">ATCC 27064 / DSM 738 / JCM 4710 / NBRC 13307 / NCIMB 12785 / NRRL 3585 / VKM Ac-602</strain>
    </source>
</reference>
<evidence type="ECO:0000313" key="2">
    <source>
        <dbReference type="Proteomes" id="UP000002357"/>
    </source>
</evidence>
<organism evidence="1 2">
    <name type="scientific">Streptomyces clavuligerus</name>
    <dbReference type="NCBI Taxonomy" id="1901"/>
    <lineage>
        <taxon>Bacteria</taxon>
        <taxon>Bacillati</taxon>
        <taxon>Actinomycetota</taxon>
        <taxon>Actinomycetes</taxon>
        <taxon>Kitasatosporales</taxon>
        <taxon>Streptomycetaceae</taxon>
        <taxon>Streptomyces</taxon>
    </lineage>
</organism>